<dbReference type="PANTHER" id="PTHR21600">
    <property type="entry name" value="MITOCHONDRIAL RNA PSEUDOURIDINE SYNTHASE"/>
    <property type="match status" value="1"/>
</dbReference>
<dbReference type="InterPro" id="IPR006145">
    <property type="entry name" value="PsdUridine_synth_RsuA/RluA"/>
</dbReference>
<proteinExistence type="predicted"/>
<evidence type="ECO:0000256" key="1">
    <source>
        <dbReference type="SAM" id="MobiDB-lite"/>
    </source>
</evidence>
<dbReference type="EMBL" id="FN649726">
    <property type="protein sequence ID" value="CBN76557.1"/>
    <property type="molecule type" value="Genomic_DNA"/>
</dbReference>
<reference evidence="3 4" key="1">
    <citation type="journal article" date="2010" name="Nature">
        <title>The Ectocarpus genome and the independent evolution of multicellularity in brown algae.</title>
        <authorList>
            <person name="Cock J.M."/>
            <person name="Sterck L."/>
            <person name="Rouze P."/>
            <person name="Scornet D."/>
            <person name="Allen A.E."/>
            <person name="Amoutzias G."/>
            <person name="Anthouard V."/>
            <person name="Artiguenave F."/>
            <person name="Aury J.M."/>
            <person name="Badger J.H."/>
            <person name="Beszteri B."/>
            <person name="Billiau K."/>
            <person name="Bonnet E."/>
            <person name="Bothwell J.H."/>
            <person name="Bowler C."/>
            <person name="Boyen C."/>
            <person name="Brownlee C."/>
            <person name="Carrano C.J."/>
            <person name="Charrier B."/>
            <person name="Cho G.Y."/>
            <person name="Coelho S.M."/>
            <person name="Collen J."/>
            <person name="Corre E."/>
            <person name="Da Silva C."/>
            <person name="Delage L."/>
            <person name="Delaroque N."/>
            <person name="Dittami S.M."/>
            <person name="Doulbeau S."/>
            <person name="Elias M."/>
            <person name="Farnham G."/>
            <person name="Gachon C.M."/>
            <person name="Gschloessl B."/>
            <person name="Heesch S."/>
            <person name="Jabbari K."/>
            <person name="Jubin C."/>
            <person name="Kawai H."/>
            <person name="Kimura K."/>
            <person name="Kloareg B."/>
            <person name="Kupper F.C."/>
            <person name="Lang D."/>
            <person name="Le Bail A."/>
            <person name="Leblanc C."/>
            <person name="Lerouge P."/>
            <person name="Lohr M."/>
            <person name="Lopez P.J."/>
            <person name="Martens C."/>
            <person name="Maumus F."/>
            <person name="Michel G."/>
            <person name="Miranda-Saavedra D."/>
            <person name="Morales J."/>
            <person name="Moreau H."/>
            <person name="Motomura T."/>
            <person name="Nagasato C."/>
            <person name="Napoli C.A."/>
            <person name="Nelson D.R."/>
            <person name="Nyvall-Collen P."/>
            <person name="Peters A.F."/>
            <person name="Pommier C."/>
            <person name="Potin P."/>
            <person name="Poulain J."/>
            <person name="Quesneville H."/>
            <person name="Read B."/>
            <person name="Rensing S.A."/>
            <person name="Ritter A."/>
            <person name="Rousvoal S."/>
            <person name="Samanta M."/>
            <person name="Samson G."/>
            <person name="Schroeder D.C."/>
            <person name="Segurens B."/>
            <person name="Strittmatter M."/>
            <person name="Tonon T."/>
            <person name="Tregear J.W."/>
            <person name="Valentin K."/>
            <person name="von Dassow P."/>
            <person name="Yamagishi T."/>
            <person name="Van de Peer Y."/>
            <person name="Wincker P."/>
        </authorList>
    </citation>
    <scope>NUCLEOTIDE SEQUENCE [LARGE SCALE GENOMIC DNA]</scope>
    <source>
        <strain evidence="4">Ec32 / CCAP1310/4</strain>
    </source>
</reference>
<dbReference type="GO" id="GO:0003723">
    <property type="term" value="F:RNA binding"/>
    <property type="evidence" value="ECO:0007669"/>
    <property type="project" value="InterPro"/>
</dbReference>
<accession>D8LB48</accession>
<dbReference type="OrthoDB" id="424794at2759"/>
<evidence type="ECO:0000313" key="3">
    <source>
        <dbReference type="EMBL" id="CBN76557.1"/>
    </source>
</evidence>
<dbReference type="Proteomes" id="UP000002630">
    <property type="component" value="Linkage Group LG01"/>
</dbReference>
<evidence type="ECO:0000259" key="2">
    <source>
        <dbReference type="Pfam" id="PF00849"/>
    </source>
</evidence>
<dbReference type="GO" id="GO:0000455">
    <property type="term" value="P:enzyme-directed rRNA pseudouridine synthesis"/>
    <property type="evidence" value="ECO:0007669"/>
    <property type="project" value="TreeGrafter"/>
</dbReference>
<dbReference type="OMA" id="FTHIDLH"/>
<evidence type="ECO:0000313" key="4">
    <source>
        <dbReference type="Proteomes" id="UP000002630"/>
    </source>
</evidence>
<dbReference type="InterPro" id="IPR020103">
    <property type="entry name" value="PsdUridine_synth_cat_dom_sf"/>
</dbReference>
<keyword evidence="4" id="KW-1185">Reference proteome</keyword>
<dbReference type="InterPro" id="IPR050188">
    <property type="entry name" value="RluA_PseudoU_synthase"/>
</dbReference>
<sequence length="615" mass="64314">METSDAGMPTAQGGVEHRGDGTPAPTPPAGAAAAGETDSRRRSKHKHTPNRGDDGRGKRPRKGDAKRERKKKALAHAAEKCEYYVDDHGLRRVRPYIYDFQTHAKERWLGRTVVDVFSAEFGGEARSHYENAVRGGLLTVNGNKVGVDYELQNSDLICNKTHRHEPPVCGGDIPIVSESAEELVVDKPCTVPIHPCGSYRFNTLFYIMHRQRPDLTLRVCHRLDRLTSGLTIFAKTAERAGVIQKQIGSGRTRKTYLARVSGDFGQRLPLDRRKQGSPSSSAAAAAAAASARAGGGGDTSLSPPEGTAGTPPKEGGNPSAGGGTGGERETPPVVSSGGGGPATDELWWRYESLGEGVVKGRLRSSGAISGEEGGLAESSASSGGVGSGGAGGEKEGVTVRVNCPIRVLDPKHGVYECHPSGKEAQTVVRKVGYDTASDTSVVECTPVHGRTHQIRLHLQWAGHPIANDPCYGGELHFGNPEAKRRAEENPDLEGGWKGVPGSNSTAAAGRGSMGENEARQPRTSEAADGAGMEVDGDSGDWAVEGDGGRGGGGAPDAVVGAPDAGIAGASVEEAAVGGVVSSGDGVEGQREGEDDEKFMGPDWAFETKMPSWATI</sequence>
<gene>
    <name evidence="3" type="ORF">Esi_0000_0241</name>
</gene>
<organism evidence="3 4">
    <name type="scientific">Ectocarpus siliculosus</name>
    <name type="common">Brown alga</name>
    <name type="synonym">Conferva siliculosa</name>
    <dbReference type="NCBI Taxonomy" id="2880"/>
    <lineage>
        <taxon>Eukaryota</taxon>
        <taxon>Sar</taxon>
        <taxon>Stramenopiles</taxon>
        <taxon>Ochrophyta</taxon>
        <taxon>PX clade</taxon>
        <taxon>Phaeophyceae</taxon>
        <taxon>Ectocarpales</taxon>
        <taxon>Ectocarpaceae</taxon>
        <taxon>Ectocarpus</taxon>
    </lineage>
</organism>
<feature type="domain" description="Pseudouridine synthase RsuA/RluA-like" evidence="2">
    <location>
        <begin position="183"/>
        <end position="261"/>
    </location>
</feature>
<dbReference type="EMBL" id="FN647682">
    <property type="protein sequence ID" value="CBN76557.1"/>
    <property type="molecule type" value="Genomic_DNA"/>
</dbReference>
<dbReference type="AlphaFoldDB" id="D8LB48"/>
<feature type="domain" description="Pseudouridine synthase RsuA/RluA-like" evidence="2">
    <location>
        <begin position="417"/>
        <end position="459"/>
    </location>
</feature>
<name>D8LB48_ECTSI</name>
<dbReference type="InParanoid" id="D8LB48"/>
<feature type="region of interest" description="Disordered" evidence="1">
    <location>
        <begin position="1"/>
        <end position="73"/>
    </location>
</feature>
<dbReference type="GO" id="GO:0009982">
    <property type="term" value="F:pseudouridine synthase activity"/>
    <property type="evidence" value="ECO:0007669"/>
    <property type="project" value="InterPro"/>
</dbReference>
<feature type="compositionally biased region" description="Basic and acidic residues" evidence="1">
    <location>
        <begin position="50"/>
        <end position="67"/>
    </location>
</feature>
<dbReference type="Gene3D" id="3.30.2350.10">
    <property type="entry name" value="Pseudouridine synthase"/>
    <property type="match status" value="2"/>
</dbReference>
<feature type="compositionally biased region" description="Low complexity" evidence="1">
    <location>
        <begin position="276"/>
        <end position="292"/>
    </location>
</feature>
<feature type="compositionally biased region" description="Low complexity" evidence="1">
    <location>
        <begin position="368"/>
        <end position="382"/>
    </location>
</feature>
<dbReference type="SUPFAM" id="SSF55120">
    <property type="entry name" value="Pseudouridine synthase"/>
    <property type="match status" value="1"/>
</dbReference>
<dbReference type="STRING" id="2880.D8LB48"/>
<dbReference type="Pfam" id="PF00849">
    <property type="entry name" value="PseudoU_synth_2"/>
    <property type="match status" value="2"/>
</dbReference>
<feature type="region of interest" description="Disordered" evidence="1">
    <location>
        <begin position="482"/>
        <end position="555"/>
    </location>
</feature>
<dbReference type="PANTHER" id="PTHR21600:SF40">
    <property type="entry name" value="PSEUDOURIDYLATE SYNTHASE RPUSD2"/>
    <property type="match status" value="1"/>
</dbReference>
<dbReference type="eggNOG" id="KOG1919">
    <property type="taxonomic scope" value="Eukaryota"/>
</dbReference>
<feature type="region of interest" description="Disordered" evidence="1">
    <location>
        <begin position="578"/>
        <end position="601"/>
    </location>
</feature>
<protein>
    <submittedName>
        <fullName evidence="3">Pseudouridine synthase</fullName>
    </submittedName>
</protein>
<feature type="region of interest" description="Disordered" evidence="1">
    <location>
        <begin position="368"/>
        <end position="395"/>
    </location>
</feature>
<feature type="region of interest" description="Disordered" evidence="1">
    <location>
        <begin position="267"/>
        <end position="341"/>
    </location>
</feature>